<evidence type="ECO:0000313" key="3">
    <source>
        <dbReference type="Proteomes" id="UP000238541"/>
    </source>
</evidence>
<evidence type="ECO:0000313" key="2">
    <source>
        <dbReference type="EMBL" id="PPK36266.1"/>
    </source>
</evidence>
<feature type="chain" id="PRO_5015614828" description="Secreted protein" evidence="1">
    <location>
        <begin position="23"/>
        <end position="92"/>
    </location>
</feature>
<gene>
    <name evidence="2" type="ORF">CD175_21830</name>
</gene>
<proteinExistence type="predicted"/>
<dbReference type="EMBL" id="NIRS01000006">
    <property type="protein sequence ID" value="PPK36266.1"/>
    <property type="molecule type" value="Genomic_DNA"/>
</dbReference>
<evidence type="ECO:0000256" key="1">
    <source>
        <dbReference type="SAM" id="SignalP"/>
    </source>
</evidence>
<comment type="caution">
    <text evidence="2">The sequence shown here is derived from an EMBL/GenBank/DDBJ whole genome shotgun (WGS) entry which is preliminary data.</text>
</comment>
<reference evidence="3" key="1">
    <citation type="submission" date="2017-06" db="EMBL/GenBank/DDBJ databases">
        <authorList>
            <person name="Furmanczyk E.M."/>
        </authorList>
    </citation>
    <scope>NUCLEOTIDE SEQUENCE [LARGE SCALE GENOMIC DNA]</scope>
    <source>
        <strain evidence="3">AP3_16</strain>
    </source>
</reference>
<keyword evidence="1" id="KW-0732">Signal</keyword>
<protein>
    <recommendedName>
        <fullName evidence="4">Secreted protein</fullName>
    </recommendedName>
</protein>
<dbReference type="Proteomes" id="UP000238541">
    <property type="component" value="Unassembled WGS sequence"/>
</dbReference>
<organism evidence="2 3">
    <name type="scientific">Pseudomonas laurylsulfatiphila</name>
    <dbReference type="NCBI Taxonomy" id="2011015"/>
    <lineage>
        <taxon>Bacteria</taxon>
        <taxon>Pseudomonadati</taxon>
        <taxon>Pseudomonadota</taxon>
        <taxon>Gammaproteobacteria</taxon>
        <taxon>Pseudomonadales</taxon>
        <taxon>Pseudomonadaceae</taxon>
        <taxon>Pseudomonas</taxon>
    </lineage>
</organism>
<dbReference type="AlphaFoldDB" id="A0A2S6FFS0"/>
<evidence type="ECO:0008006" key="4">
    <source>
        <dbReference type="Google" id="ProtNLM"/>
    </source>
</evidence>
<feature type="signal peptide" evidence="1">
    <location>
        <begin position="1"/>
        <end position="22"/>
    </location>
</feature>
<keyword evidence="3" id="KW-1185">Reference proteome</keyword>
<dbReference type="RefSeq" id="WP_104450474.1">
    <property type="nucleotide sequence ID" value="NZ_JBNDIW010000001.1"/>
</dbReference>
<name>A0A2S6FFS0_9PSED</name>
<accession>A0A2S6FFS0</accession>
<sequence length="92" mass="10062">MKPLLKKLTLAAALACALPAWACTPEEATAKREQLAQEVAKLTEQNPTKAKEINDELQKMDLGTASKDLPDKCQLIDQRLKELGSAEKKTEG</sequence>